<reference evidence="1 2" key="2">
    <citation type="submission" date="2018-11" db="EMBL/GenBank/DDBJ databases">
        <authorList>
            <consortium name="Pathogen Informatics"/>
        </authorList>
    </citation>
    <scope>NUCLEOTIDE SEQUENCE [LARGE SCALE GENOMIC DNA]</scope>
</reference>
<reference evidence="3" key="1">
    <citation type="submission" date="2017-02" db="UniProtKB">
        <authorList>
            <consortium name="WormBaseParasite"/>
        </authorList>
    </citation>
    <scope>IDENTIFICATION</scope>
</reference>
<dbReference type="EMBL" id="UZAD01013761">
    <property type="protein sequence ID" value="VDN95738.1"/>
    <property type="molecule type" value="Genomic_DNA"/>
</dbReference>
<gene>
    <name evidence="1" type="ORF">BPAG_LOCUS14553</name>
</gene>
<dbReference type="Proteomes" id="UP000278627">
    <property type="component" value="Unassembled WGS sequence"/>
</dbReference>
<dbReference type="AlphaFoldDB" id="A0A0N4U005"/>
<protein>
    <submittedName>
        <fullName evidence="1 3">Uncharacterized protein</fullName>
    </submittedName>
</protein>
<evidence type="ECO:0000313" key="3">
    <source>
        <dbReference type="WBParaSite" id="BPAG_0001462501-mRNA-1"/>
    </source>
</evidence>
<organism evidence="3">
    <name type="scientific">Brugia pahangi</name>
    <name type="common">Filarial nematode worm</name>
    <dbReference type="NCBI Taxonomy" id="6280"/>
    <lineage>
        <taxon>Eukaryota</taxon>
        <taxon>Metazoa</taxon>
        <taxon>Ecdysozoa</taxon>
        <taxon>Nematoda</taxon>
        <taxon>Chromadorea</taxon>
        <taxon>Rhabditida</taxon>
        <taxon>Spirurina</taxon>
        <taxon>Spiruromorpha</taxon>
        <taxon>Filarioidea</taxon>
        <taxon>Onchocercidae</taxon>
        <taxon>Brugia</taxon>
    </lineage>
</organism>
<keyword evidence="2" id="KW-1185">Reference proteome</keyword>
<proteinExistence type="predicted"/>
<accession>A0A0N4U005</accession>
<sequence length="89" mass="10776">MPKNRREREADKIDRVRYVVACIIQRIPRNSWAIPEHDCNCQHLGITGGIKMLIWKFTYLQHGHKYLQSFRLFREIKLFTWMKTTLSLE</sequence>
<name>A0A0N4U005_BRUPA</name>
<evidence type="ECO:0000313" key="1">
    <source>
        <dbReference type="EMBL" id="VDN95738.1"/>
    </source>
</evidence>
<dbReference type="WBParaSite" id="BPAG_0001462501-mRNA-1">
    <property type="protein sequence ID" value="BPAG_0001462501-mRNA-1"/>
    <property type="gene ID" value="BPAG_0001462501"/>
</dbReference>
<evidence type="ECO:0000313" key="2">
    <source>
        <dbReference type="Proteomes" id="UP000278627"/>
    </source>
</evidence>